<dbReference type="PANTHER" id="PTHR13353">
    <property type="entry name" value="TRANSMEMBRANE PROTEIN 19"/>
    <property type="match status" value="1"/>
</dbReference>
<reference evidence="8" key="1">
    <citation type="journal article" date="2019" name="Int. J. Syst. Evol. Microbiol.">
        <title>The Global Catalogue of Microorganisms (GCM) 10K type strain sequencing project: providing services to taxonomists for standard genome sequencing and annotation.</title>
        <authorList>
            <consortium name="The Broad Institute Genomics Platform"/>
            <consortium name="The Broad Institute Genome Sequencing Center for Infectious Disease"/>
            <person name="Wu L."/>
            <person name="Ma J."/>
        </authorList>
    </citation>
    <scope>NUCLEOTIDE SEQUENCE [LARGE SCALE GENOMIC DNA]</scope>
    <source>
        <strain evidence="8">CGMCC 1.3240</strain>
    </source>
</reference>
<feature type="transmembrane region" description="Helical" evidence="6">
    <location>
        <begin position="41"/>
        <end position="64"/>
    </location>
</feature>
<dbReference type="EMBL" id="JBHSOW010000079">
    <property type="protein sequence ID" value="MFC5651513.1"/>
    <property type="molecule type" value="Genomic_DNA"/>
</dbReference>
<dbReference type="PANTHER" id="PTHR13353:SF5">
    <property type="entry name" value="TRANSMEMBRANE PROTEIN 19"/>
    <property type="match status" value="1"/>
</dbReference>
<evidence type="ECO:0000313" key="8">
    <source>
        <dbReference type="Proteomes" id="UP001596047"/>
    </source>
</evidence>
<feature type="transmembrane region" description="Helical" evidence="6">
    <location>
        <begin position="12"/>
        <end position="29"/>
    </location>
</feature>
<evidence type="ECO:0000256" key="4">
    <source>
        <dbReference type="ARBA" id="ARBA00022989"/>
    </source>
</evidence>
<evidence type="ECO:0000256" key="6">
    <source>
        <dbReference type="SAM" id="Phobius"/>
    </source>
</evidence>
<evidence type="ECO:0000313" key="7">
    <source>
        <dbReference type="EMBL" id="MFC5651513.1"/>
    </source>
</evidence>
<feature type="transmembrane region" description="Helical" evidence="6">
    <location>
        <begin position="163"/>
        <end position="185"/>
    </location>
</feature>
<feature type="transmembrane region" description="Helical" evidence="6">
    <location>
        <begin position="97"/>
        <end position="114"/>
    </location>
</feature>
<accession>A0ABW0W234</accession>
<evidence type="ECO:0000256" key="2">
    <source>
        <dbReference type="ARBA" id="ARBA00009012"/>
    </source>
</evidence>
<sequence length="276" mass="28714">MNDWLSEWGIRLIIGAGGSTLIAAGAYRLRSLSRSGMWSAIIMGTSYVVLGSPVWVGVLLAFFLSSPGWSKWKRHHRMKQKAESSYAKSGRRDAWQVWANGGLGLILCACHAIWPSEGWLYAFVGVMGAVNADTWATEIGALSRTSTRAILSGKPVTPGTSGGVTLLGSLAALAGAVFIGLAAALLAPQASASPSTLIAAAAAAGFAGAFADSLLGATGQAMYRCSLCGSEMERAEHCGAPAVQTRGFAWMTNDAVNMASSGIAGFLAWCIGLWLH</sequence>
<dbReference type="Pfam" id="PF01940">
    <property type="entry name" value="DUF92"/>
    <property type="match status" value="1"/>
</dbReference>
<evidence type="ECO:0000256" key="5">
    <source>
        <dbReference type="ARBA" id="ARBA00023136"/>
    </source>
</evidence>
<dbReference type="Proteomes" id="UP001596047">
    <property type="component" value="Unassembled WGS sequence"/>
</dbReference>
<proteinExistence type="inferred from homology"/>
<dbReference type="InterPro" id="IPR002794">
    <property type="entry name" value="DUF92_TMEM19"/>
</dbReference>
<gene>
    <name evidence="7" type="ORF">ACFPYJ_20830</name>
</gene>
<comment type="subcellular location">
    <subcellularLocation>
        <location evidence="1">Membrane</location>
        <topology evidence="1">Multi-pass membrane protein</topology>
    </subcellularLocation>
</comment>
<evidence type="ECO:0000256" key="1">
    <source>
        <dbReference type="ARBA" id="ARBA00004141"/>
    </source>
</evidence>
<keyword evidence="3 6" id="KW-0812">Transmembrane</keyword>
<comment type="similarity">
    <text evidence="2">Belongs to the TMEM19 family.</text>
</comment>
<comment type="caution">
    <text evidence="7">The sequence shown here is derived from an EMBL/GenBank/DDBJ whole genome shotgun (WGS) entry which is preliminary data.</text>
</comment>
<feature type="transmembrane region" description="Helical" evidence="6">
    <location>
        <begin position="255"/>
        <end position="275"/>
    </location>
</feature>
<organism evidence="7 8">
    <name type="scientific">Paenibacillus solisilvae</name>
    <dbReference type="NCBI Taxonomy" id="2486751"/>
    <lineage>
        <taxon>Bacteria</taxon>
        <taxon>Bacillati</taxon>
        <taxon>Bacillota</taxon>
        <taxon>Bacilli</taxon>
        <taxon>Bacillales</taxon>
        <taxon>Paenibacillaceae</taxon>
        <taxon>Paenibacillus</taxon>
    </lineage>
</organism>
<keyword evidence="5 6" id="KW-0472">Membrane</keyword>
<protein>
    <submittedName>
        <fullName evidence="7">DUF92 domain-containing protein</fullName>
    </submittedName>
</protein>
<feature type="transmembrane region" description="Helical" evidence="6">
    <location>
        <begin position="197"/>
        <end position="217"/>
    </location>
</feature>
<keyword evidence="8" id="KW-1185">Reference proteome</keyword>
<evidence type="ECO:0000256" key="3">
    <source>
        <dbReference type="ARBA" id="ARBA00022692"/>
    </source>
</evidence>
<keyword evidence="4 6" id="KW-1133">Transmembrane helix</keyword>
<name>A0ABW0W234_9BACL</name>
<feature type="transmembrane region" description="Helical" evidence="6">
    <location>
        <begin position="120"/>
        <end position="142"/>
    </location>
</feature>